<gene>
    <name evidence="1" type="ORF">DI536_09900</name>
</gene>
<proteinExistence type="predicted"/>
<sequence length="77" mass="8407">MPINSAARYGYRFTWDAGTVDAGFEEFEDGGIQWREEISIVTVDRVSDREPQVSDAVGSTNYYSAVATCEGHDGGVP</sequence>
<dbReference type="Proteomes" id="UP000249061">
    <property type="component" value="Unassembled WGS sequence"/>
</dbReference>
<dbReference type="AlphaFoldDB" id="A0A2W5UYT5"/>
<dbReference type="EMBL" id="QFQP01000007">
    <property type="protein sequence ID" value="PZR14368.1"/>
    <property type="molecule type" value="Genomic_DNA"/>
</dbReference>
<comment type="caution">
    <text evidence="1">The sequence shown here is derived from an EMBL/GenBank/DDBJ whole genome shotgun (WGS) entry which is preliminary data.</text>
</comment>
<name>A0A2W5UYT5_9BACT</name>
<protein>
    <submittedName>
        <fullName evidence="1">Uncharacterized protein</fullName>
    </submittedName>
</protein>
<organism evidence="1 2">
    <name type="scientific">Archangium gephyra</name>
    <dbReference type="NCBI Taxonomy" id="48"/>
    <lineage>
        <taxon>Bacteria</taxon>
        <taxon>Pseudomonadati</taxon>
        <taxon>Myxococcota</taxon>
        <taxon>Myxococcia</taxon>
        <taxon>Myxococcales</taxon>
        <taxon>Cystobacterineae</taxon>
        <taxon>Archangiaceae</taxon>
        <taxon>Archangium</taxon>
    </lineage>
</organism>
<evidence type="ECO:0000313" key="2">
    <source>
        <dbReference type="Proteomes" id="UP000249061"/>
    </source>
</evidence>
<reference evidence="1 2" key="1">
    <citation type="submission" date="2017-08" db="EMBL/GenBank/DDBJ databases">
        <title>Infants hospitalized years apart are colonized by the same room-sourced microbial strains.</title>
        <authorList>
            <person name="Brooks B."/>
            <person name="Olm M.R."/>
            <person name="Firek B.A."/>
            <person name="Baker R."/>
            <person name="Thomas B.C."/>
            <person name="Morowitz M.J."/>
            <person name="Banfield J.F."/>
        </authorList>
    </citation>
    <scope>NUCLEOTIDE SEQUENCE [LARGE SCALE GENOMIC DNA]</scope>
    <source>
        <strain evidence="1">S2_003_000_R2_14</strain>
    </source>
</reference>
<accession>A0A2W5UYT5</accession>
<evidence type="ECO:0000313" key="1">
    <source>
        <dbReference type="EMBL" id="PZR14368.1"/>
    </source>
</evidence>